<evidence type="ECO:0000313" key="3">
    <source>
        <dbReference type="Proteomes" id="UP000234904"/>
    </source>
</evidence>
<sequence>MVKELIIVFVVKYWKEWFLPLSFVFLAVLLLIKMPGKYPADFDLSLLGVVLVSIISPIIQMIVGLCNRGLIRKKILIIIDSILILAGFIEIFFGQFIVVHVLNRGMVKYTMDRGPQVNVATVAAASIVVVSMVLWSIHELEFNSNKIKRI</sequence>
<dbReference type="Proteomes" id="UP000234904">
    <property type="component" value="Unassembled WGS sequence"/>
</dbReference>
<evidence type="ECO:0008006" key="4">
    <source>
        <dbReference type="Google" id="ProtNLM"/>
    </source>
</evidence>
<proteinExistence type="predicted"/>
<feature type="transmembrane region" description="Helical" evidence="1">
    <location>
        <begin position="12"/>
        <end position="32"/>
    </location>
</feature>
<feature type="transmembrane region" description="Helical" evidence="1">
    <location>
        <begin position="44"/>
        <end position="63"/>
    </location>
</feature>
<keyword evidence="1" id="KW-0812">Transmembrane</keyword>
<name>A0ABX4SJH4_9BIFI</name>
<feature type="transmembrane region" description="Helical" evidence="1">
    <location>
        <begin position="117"/>
        <end position="137"/>
    </location>
</feature>
<evidence type="ECO:0000256" key="1">
    <source>
        <dbReference type="SAM" id="Phobius"/>
    </source>
</evidence>
<accession>A0ABX4SJH4</accession>
<keyword evidence="1" id="KW-1133">Transmembrane helix</keyword>
<keyword evidence="3" id="KW-1185">Reference proteome</keyword>
<organism evidence="2 3">
    <name type="scientific">Gardnerella pickettii</name>
    <dbReference type="NCBI Taxonomy" id="2914924"/>
    <lineage>
        <taxon>Bacteria</taxon>
        <taxon>Bacillati</taxon>
        <taxon>Actinomycetota</taxon>
        <taxon>Actinomycetes</taxon>
        <taxon>Bifidobacteriales</taxon>
        <taxon>Bifidobacteriaceae</taxon>
        <taxon>Gardnerella</taxon>
    </lineage>
</organism>
<feature type="transmembrane region" description="Helical" evidence="1">
    <location>
        <begin position="75"/>
        <end position="97"/>
    </location>
</feature>
<protein>
    <recommendedName>
        <fullName evidence="4">ABC transporter permease</fullName>
    </recommendedName>
</protein>
<gene>
    <name evidence="2" type="ORF">CYJ70_02880</name>
</gene>
<reference evidence="2 3" key="1">
    <citation type="submission" date="2017-12" db="EMBL/GenBank/DDBJ databases">
        <title>Phylogenetic diversity of female urinary microbiome.</title>
        <authorList>
            <person name="Thomas-White K."/>
            <person name="Wolfe A.J."/>
        </authorList>
    </citation>
    <scope>NUCLEOTIDE SEQUENCE [LARGE SCALE GENOMIC DNA]</scope>
    <source>
        <strain evidence="2 3">UMB0833</strain>
    </source>
</reference>
<dbReference type="EMBL" id="PKJE01000002">
    <property type="protein sequence ID" value="PKZ54534.1"/>
    <property type="molecule type" value="Genomic_DNA"/>
</dbReference>
<keyword evidence="1" id="KW-0472">Membrane</keyword>
<comment type="caution">
    <text evidence="2">The sequence shown here is derived from an EMBL/GenBank/DDBJ whole genome shotgun (WGS) entry which is preliminary data.</text>
</comment>
<evidence type="ECO:0000313" key="2">
    <source>
        <dbReference type="EMBL" id="PKZ54534.1"/>
    </source>
</evidence>